<dbReference type="EMBL" id="JAAOAK010000148">
    <property type="protein sequence ID" value="KAF5686331.1"/>
    <property type="molecule type" value="Genomic_DNA"/>
</dbReference>
<dbReference type="Pfam" id="PF07690">
    <property type="entry name" value="MFS_1"/>
    <property type="match status" value="1"/>
</dbReference>
<dbReference type="InterPro" id="IPR049326">
    <property type="entry name" value="Rhodopsin_dom_fungi"/>
</dbReference>
<feature type="transmembrane region" description="Helical" evidence="8">
    <location>
        <begin position="53"/>
        <end position="75"/>
    </location>
</feature>
<dbReference type="PANTHER" id="PTHR43791">
    <property type="entry name" value="PERMEASE-RELATED"/>
    <property type="match status" value="1"/>
</dbReference>
<evidence type="ECO:0000256" key="4">
    <source>
        <dbReference type="ARBA" id="ARBA00022989"/>
    </source>
</evidence>
<dbReference type="Gene3D" id="3.40.309.10">
    <property type="entry name" value="Aldehyde Dehydrogenase, Chain A, domain 2"/>
    <property type="match status" value="1"/>
</dbReference>
<comment type="caution">
    <text evidence="10">The sequence shown here is derived from an EMBL/GenBank/DDBJ whole genome shotgun (WGS) entry which is preliminary data.</text>
</comment>
<dbReference type="Proteomes" id="UP000562682">
    <property type="component" value="Unassembled WGS sequence"/>
</dbReference>
<dbReference type="GO" id="GO:0016620">
    <property type="term" value="F:oxidoreductase activity, acting on the aldehyde or oxo group of donors, NAD or NADP as acceptor"/>
    <property type="evidence" value="ECO:0007669"/>
    <property type="project" value="InterPro"/>
</dbReference>
<dbReference type="Gene3D" id="1.20.1250.20">
    <property type="entry name" value="MFS general substrate transporter like domains"/>
    <property type="match status" value="2"/>
</dbReference>
<organism evidence="10 11">
    <name type="scientific">Fusarium denticulatum</name>
    <dbReference type="NCBI Taxonomy" id="48507"/>
    <lineage>
        <taxon>Eukaryota</taxon>
        <taxon>Fungi</taxon>
        <taxon>Dikarya</taxon>
        <taxon>Ascomycota</taxon>
        <taxon>Pezizomycotina</taxon>
        <taxon>Sordariomycetes</taxon>
        <taxon>Hypocreomycetidae</taxon>
        <taxon>Hypocreales</taxon>
        <taxon>Nectriaceae</taxon>
        <taxon>Fusarium</taxon>
        <taxon>Fusarium fujikuroi species complex</taxon>
    </lineage>
</organism>
<keyword evidence="6" id="KW-0325">Glycoprotein</keyword>
<keyword evidence="11" id="KW-1185">Reference proteome</keyword>
<dbReference type="InterPro" id="IPR016161">
    <property type="entry name" value="Ald_DH/histidinol_DH"/>
</dbReference>
<feature type="transmembrane region" description="Helical" evidence="8">
    <location>
        <begin position="936"/>
        <end position="955"/>
    </location>
</feature>
<evidence type="ECO:0000256" key="7">
    <source>
        <dbReference type="SAM" id="MobiDB-lite"/>
    </source>
</evidence>
<dbReference type="InterPro" id="IPR020846">
    <property type="entry name" value="MFS_dom"/>
</dbReference>
<feature type="domain" description="Major facilitator superfamily (MFS) profile" evidence="9">
    <location>
        <begin position="901"/>
        <end position="1321"/>
    </location>
</feature>
<feature type="transmembrane region" description="Helical" evidence="8">
    <location>
        <begin position="1135"/>
        <end position="1156"/>
    </location>
</feature>
<keyword evidence="3 8" id="KW-0812">Transmembrane</keyword>
<dbReference type="InterPro" id="IPR015590">
    <property type="entry name" value="Aldehyde_DH_dom"/>
</dbReference>
<evidence type="ECO:0000256" key="3">
    <source>
        <dbReference type="ARBA" id="ARBA00022692"/>
    </source>
</evidence>
<feature type="transmembrane region" description="Helical" evidence="8">
    <location>
        <begin position="1168"/>
        <end position="1190"/>
    </location>
</feature>
<feature type="transmembrane region" description="Helical" evidence="8">
    <location>
        <begin position="1027"/>
        <end position="1049"/>
    </location>
</feature>
<dbReference type="Pfam" id="PF00171">
    <property type="entry name" value="Aldedh"/>
    <property type="match status" value="2"/>
</dbReference>
<protein>
    <submittedName>
        <fullName evidence="10">Putative permease of the major facilitator superfamily</fullName>
    </submittedName>
</protein>
<evidence type="ECO:0000256" key="2">
    <source>
        <dbReference type="ARBA" id="ARBA00022448"/>
    </source>
</evidence>
<keyword evidence="4 8" id="KW-1133">Transmembrane helix</keyword>
<dbReference type="SUPFAM" id="SSF53720">
    <property type="entry name" value="ALDH-like"/>
    <property type="match status" value="1"/>
</dbReference>
<dbReference type="SUPFAM" id="SSF51556">
    <property type="entry name" value="Metallo-dependent hydrolases"/>
    <property type="match status" value="1"/>
</dbReference>
<dbReference type="GO" id="GO:0022857">
    <property type="term" value="F:transmembrane transporter activity"/>
    <property type="evidence" value="ECO:0007669"/>
    <property type="project" value="InterPro"/>
</dbReference>
<feature type="transmembrane region" description="Helical" evidence="8">
    <location>
        <begin position="1061"/>
        <end position="1083"/>
    </location>
</feature>
<feature type="transmembrane region" description="Helical" evidence="8">
    <location>
        <begin position="993"/>
        <end position="1015"/>
    </location>
</feature>
<dbReference type="InterPro" id="IPR016162">
    <property type="entry name" value="Ald_DH_N"/>
</dbReference>
<dbReference type="InterPro" id="IPR036259">
    <property type="entry name" value="MFS_trans_sf"/>
</dbReference>
<keyword evidence="5 8" id="KW-0472">Membrane</keyword>
<evidence type="ECO:0000256" key="1">
    <source>
        <dbReference type="ARBA" id="ARBA00004141"/>
    </source>
</evidence>
<feature type="compositionally biased region" description="Polar residues" evidence="7">
    <location>
        <begin position="200"/>
        <end position="213"/>
    </location>
</feature>
<feature type="transmembrane region" description="Helical" evidence="8">
    <location>
        <begin position="1226"/>
        <end position="1248"/>
    </location>
</feature>
<dbReference type="InterPro" id="IPR011701">
    <property type="entry name" value="MFS"/>
</dbReference>
<comment type="subcellular location">
    <subcellularLocation>
        <location evidence="1">Membrane</location>
        <topology evidence="1">Multi-pass membrane protein</topology>
    </subcellularLocation>
</comment>
<feature type="transmembrane region" description="Helical" evidence="8">
    <location>
        <begin position="95"/>
        <end position="119"/>
    </location>
</feature>
<dbReference type="PANTHER" id="PTHR43791:SF92">
    <property type="entry name" value="AGL026WP"/>
    <property type="match status" value="1"/>
</dbReference>
<feature type="transmembrane region" description="Helical" evidence="8">
    <location>
        <begin position="1291"/>
        <end position="1310"/>
    </location>
</feature>
<keyword evidence="2" id="KW-0813">Transport</keyword>
<reference evidence="10 11" key="1">
    <citation type="submission" date="2020-05" db="EMBL/GenBank/DDBJ databases">
        <title>Identification and distribution of gene clusters putatively required for synthesis of sphingolipid metabolism inhibitors in phylogenetically diverse species of the filamentous fungus Fusarium.</title>
        <authorList>
            <person name="Kim H.-S."/>
            <person name="Busman M."/>
            <person name="Brown D.W."/>
            <person name="Divon H."/>
            <person name="Uhlig S."/>
            <person name="Proctor R.H."/>
        </authorList>
    </citation>
    <scope>NUCLEOTIDE SEQUENCE [LARGE SCALE GENOMIC DNA]</scope>
    <source>
        <strain evidence="10 11">NRRL 25311</strain>
    </source>
</reference>
<evidence type="ECO:0000313" key="10">
    <source>
        <dbReference type="EMBL" id="KAF5686331.1"/>
    </source>
</evidence>
<dbReference type="InterPro" id="IPR006680">
    <property type="entry name" value="Amidohydro-rel"/>
</dbReference>
<evidence type="ECO:0000256" key="5">
    <source>
        <dbReference type="ARBA" id="ARBA00023136"/>
    </source>
</evidence>
<sequence>MASVQPPNPLPPDQNVGPILLGISGTCLALVIITTSVRIWVRTALRSSGWDDYTIVIVTLLGIARYGVQVGQVSIGNGRHRWYIEPEDYVQNNKLGWVAQILLFASICLLKISILLLLLRIKDSRSVRATGFGIARATSLGVVTSDLSWVYAITAIWSNLELYLGIVGANLALSRSIFAYFFREGGTTKGSSYGGMPRSASASRNLRVPSSSGFRPGQSRLQSRDQDSEISLVQTTKKQPSTWYTEEGPTPQAVIRARPQLHPQQRSPAIINIKIGSISATELPKQLFNNEFIDSKSNKTSVGPEDVDAAVDAAEKAFPTWKKTRPEVRKALMLKLADLIEENAEAILAATTLTLGAPKSITWTTQMPSALLRYFAGCIDRVLRESWPADDGHIKIVRHEPLGVTVGIIPWNAPFPMAIYKASTSLAVETATSSKPSEKKTPFAALALSTSSKQLPVGDKGFWFPPIAFIEVAEESSEIATEEIFCPVSVIMKFKDEDEVITRANNSEYGLAAVVLTRDIEGALRVAVLAANKTPFQYAHRGHPPDLHYSSKTCSFQQKVIDMRLSTTHAITMDVPIVPPGAWNSHMHCFDPERYPFKTTRAYTPQPAVLKDLIQNSKADNVMLVQATIEDGYTGLLEHLQQCREQYPAKHVRGVIFWDPGDLGLKSLTEFEFEKLHNEGIRSVRIHGSYGGSGDDVSWVIQQFLNVASHCPLRRYNWSISAQLPLATWSSIAETLSSHPNLKDIPIIIDHNASATPSSINTPEFTSLLDLLSPNIYIKLGALHRRSKQISQMEDIIKTIANIAPDSILWGSDWPHCNAAIRGLTPTPPLEVDTDLELGLLRDWLTDEQWEHDVTALKSTGEEVENVPTKQLTLLDTYRSYTPAFSKETEVQLVRKIDLRLLPLIVTIYLFNYLDRNSITQARLYGLQEDTHVKGATYQTAISIFSAGYIMMQLPSTMIMTKMQPHIFLPGCIILWACVSACTAATSSPAGLLVVRFILGVVEAPFFPGAIYYLSTWYTKKELGIRMALLVCGILLSNCFAGLISAGILSGMAGVGHLAAWRWLFILEGLATIVIGIVAFFLLPDYPGTTSWLTEEERVVAQGRLAVDAGSEEILGEEEITMKQAILSAIRDYRVWLFACLQMSTTASISFSHFFPTLIKQLGFKNNTIVLLLTAPPYLFSFIWALSFAWDADRRQKRSPHAAISGLTAIAATIALVAVTDQKWPRYALTFLVSAGTFGIYSTTYPWLSSTIVQPRVKRAASIGIANTLANSASLFANYFWLDQYGPDFRVSWACILAFQGLGFSCIIGLRYSLKRANRAFDELSATVDENSEESVNELDKDSQRAVLNGFRFIT</sequence>
<dbReference type="Pfam" id="PF04909">
    <property type="entry name" value="Amidohydro_2"/>
    <property type="match status" value="1"/>
</dbReference>
<dbReference type="Pfam" id="PF20684">
    <property type="entry name" value="Fung_rhodopsin"/>
    <property type="match status" value="1"/>
</dbReference>
<dbReference type="GO" id="GO:0016020">
    <property type="term" value="C:membrane"/>
    <property type="evidence" value="ECO:0007669"/>
    <property type="project" value="UniProtKB-SubCell"/>
</dbReference>
<dbReference type="InterPro" id="IPR016163">
    <property type="entry name" value="Ald_DH_C"/>
</dbReference>
<dbReference type="GO" id="GO:0016787">
    <property type="term" value="F:hydrolase activity"/>
    <property type="evidence" value="ECO:0007669"/>
    <property type="project" value="InterPro"/>
</dbReference>
<feature type="region of interest" description="Disordered" evidence="7">
    <location>
        <begin position="189"/>
        <end position="230"/>
    </location>
</feature>
<evidence type="ECO:0000256" key="6">
    <source>
        <dbReference type="ARBA" id="ARBA00023180"/>
    </source>
</evidence>
<evidence type="ECO:0000256" key="8">
    <source>
        <dbReference type="SAM" id="Phobius"/>
    </source>
</evidence>
<dbReference type="Gene3D" id="3.40.605.10">
    <property type="entry name" value="Aldehyde Dehydrogenase, Chain A, domain 1"/>
    <property type="match status" value="1"/>
</dbReference>
<proteinExistence type="predicted"/>
<dbReference type="PROSITE" id="PS50850">
    <property type="entry name" value="MFS"/>
    <property type="match status" value="1"/>
</dbReference>
<feature type="transmembrane region" description="Helical" evidence="8">
    <location>
        <begin position="20"/>
        <end position="41"/>
    </location>
</feature>
<dbReference type="Gene3D" id="3.20.20.140">
    <property type="entry name" value="Metal-dependent hydrolases"/>
    <property type="match status" value="1"/>
</dbReference>
<feature type="transmembrane region" description="Helical" evidence="8">
    <location>
        <begin position="1202"/>
        <end position="1220"/>
    </location>
</feature>
<gene>
    <name evidence="10" type="ORF">FDENT_5852</name>
</gene>
<evidence type="ECO:0000313" key="11">
    <source>
        <dbReference type="Proteomes" id="UP000562682"/>
    </source>
</evidence>
<dbReference type="InterPro" id="IPR032466">
    <property type="entry name" value="Metal_Hydrolase"/>
</dbReference>
<feature type="transmembrane region" description="Helical" evidence="8">
    <location>
        <begin position="1260"/>
        <end position="1279"/>
    </location>
</feature>
<dbReference type="SUPFAM" id="SSF103473">
    <property type="entry name" value="MFS general substrate transporter"/>
    <property type="match status" value="1"/>
</dbReference>
<name>A0A8H5UCQ8_9HYPO</name>
<evidence type="ECO:0000259" key="9">
    <source>
        <dbReference type="PROSITE" id="PS50850"/>
    </source>
</evidence>
<dbReference type="FunFam" id="1.20.1250.20:FF:000057">
    <property type="entry name" value="MFS general substrate transporter"/>
    <property type="match status" value="1"/>
</dbReference>
<feature type="transmembrane region" description="Helical" evidence="8">
    <location>
        <begin position="967"/>
        <end position="987"/>
    </location>
</feature>
<accession>A0A8H5UCQ8</accession>